<keyword evidence="7" id="KW-0732">Signal</keyword>
<sequence length="666" mass="74655">MSAKLLSMRSLVLAFALLCIVSARGDAVRNFSISEDGSTFLRDGTPFQVISGGFHYFRALAAEWPQRFDTIAASGVNTVETYVAWNFHCPDDPDSCDFTGDRDLFKYLKLAQERGLLVILRVGPFICAEWDFGGLPWWLLKGEDDVDVRTRNPAFMAAVQKWFDILLPKVVPYLYENGGPIVMVQVENEYGMSGLGDKAYLEKMRDMMRAALGPNIIHFSVDGNETGFLNRSAIPGVYQTVDFYNNERDASGAWKVQHQFESLTGIKGPNMNSEFYVGWISYWGTKGLFARDPVAVMLNTLKMLKSSKTPVNMNMYQQFGGTNFGFWSGSNEVGFVPTSYDYGAPINQSGHPTPMFTALRDVFAIFVPNPSLESSIPQPPPLAEYGTVTLNEYAPLAGEENLKLVAKEVIERESSQPPSMEDVGLGYGYIAYRFSVNKTVREISLRPRDYAFIYMDDTYEGRIHNSSLTLTLTTPRNISTVTVVVENMGRMNYWWKQPSGVRKGLLSAPNITCGEEGNTQMMKPSSYTIYTLPMTRDLISNANWRPIPETNSQGSVNPISLQPGTFYRGSLIITGGLRGGTMLDMREFGKGFVIVNGFNLGRFWSEVGPQYSLYCPESILKVDAPNEVIVFEQSLSFSEKRKPPMVHFTNVNHDVFDVEEFKIQPM</sequence>
<dbReference type="Pfam" id="PF01301">
    <property type="entry name" value="Glyco_hydro_35"/>
    <property type="match status" value="1"/>
</dbReference>
<evidence type="ECO:0000259" key="10">
    <source>
        <dbReference type="Pfam" id="PF21467"/>
    </source>
</evidence>
<dbReference type="PRINTS" id="PR00742">
    <property type="entry name" value="GLHYDRLASE35"/>
</dbReference>
<dbReference type="Gene3D" id="2.60.120.260">
    <property type="entry name" value="Galactose-binding domain-like"/>
    <property type="match status" value="2"/>
</dbReference>
<dbReference type="Pfam" id="PF21467">
    <property type="entry name" value="BetaGal_gal-bd"/>
    <property type="match status" value="1"/>
</dbReference>
<name>A0A1X0NS33_9TRYP</name>
<reference evidence="11 12" key="1">
    <citation type="submission" date="2017-03" db="EMBL/GenBank/DDBJ databases">
        <title>An alternative strategy for trypanosome survival in the mammalian bloodstream revealed through genome and transcriptome analysis of the ubiquitous bovine parasite Trypanosoma (Megatrypanum) theileri.</title>
        <authorList>
            <person name="Kelly S."/>
            <person name="Ivens A."/>
            <person name="Mott A."/>
            <person name="O'Neill E."/>
            <person name="Emms D."/>
            <person name="Macleod O."/>
            <person name="Voorheis P."/>
            <person name="Matthews J."/>
            <person name="Matthews K."/>
            <person name="Carrington M."/>
        </authorList>
    </citation>
    <scope>NUCLEOTIDE SEQUENCE [LARGE SCALE GENOMIC DNA]</scope>
    <source>
        <strain evidence="11">Edinburgh</strain>
    </source>
</reference>
<evidence type="ECO:0000256" key="4">
    <source>
        <dbReference type="PIRSR" id="PIRSR006336-1"/>
    </source>
</evidence>
<evidence type="ECO:0000256" key="2">
    <source>
        <dbReference type="ARBA" id="ARBA00022801"/>
    </source>
</evidence>
<evidence type="ECO:0000259" key="9">
    <source>
        <dbReference type="Pfam" id="PF21317"/>
    </source>
</evidence>
<dbReference type="InterPro" id="IPR019801">
    <property type="entry name" value="Glyco_hydro_35_CS"/>
</dbReference>
<evidence type="ECO:0000256" key="3">
    <source>
        <dbReference type="ARBA" id="ARBA00023295"/>
    </source>
</evidence>
<comment type="caution">
    <text evidence="11">The sequence shown here is derived from an EMBL/GenBank/DDBJ whole genome shotgun (WGS) entry which is preliminary data.</text>
</comment>
<evidence type="ECO:0000256" key="6">
    <source>
        <dbReference type="RuleBase" id="RU003679"/>
    </source>
</evidence>
<comment type="catalytic activity">
    <reaction evidence="5">
        <text>Hydrolysis of terminal non-reducing beta-D-galactose residues in beta-D-galactosides.</text>
        <dbReference type="EC" id="3.2.1.23"/>
    </reaction>
</comment>
<dbReference type="GO" id="GO:0005975">
    <property type="term" value="P:carbohydrate metabolic process"/>
    <property type="evidence" value="ECO:0007669"/>
    <property type="project" value="InterPro"/>
</dbReference>
<dbReference type="RefSeq" id="XP_028881563.1">
    <property type="nucleotide sequence ID" value="XM_029026953.1"/>
</dbReference>
<dbReference type="GO" id="GO:0004565">
    <property type="term" value="F:beta-galactosidase activity"/>
    <property type="evidence" value="ECO:0007669"/>
    <property type="project" value="UniProtKB-EC"/>
</dbReference>
<protein>
    <recommendedName>
        <fullName evidence="5">Beta-galactosidase</fullName>
        <ecNumber evidence="5">3.2.1.23</ecNumber>
    </recommendedName>
</protein>
<gene>
    <name evidence="11" type="ORF">TM35_000211030</name>
</gene>
<evidence type="ECO:0000256" key="5">
    <source>
        <dbReference type="RuleBase" id="RU000675"/>
    </source>
</evidence>
<keyword evidence="2 5" id="KW-0378">Hydrolase</keyword>
<evidence type="ECO:0000259" key="8">
    <source>
        <dbReference type="Pfam" id="PF01301"/>
    </source>
</evidence>
<dbReference type="InterPro" id="IPR001944">
    <property type="entry name" value="Glycoside_Hdrlase_35"/>
</dbReference>
<feature type="signal peptide" evidence="7">
    <location>
        <begin position="1"/>
        <end position="27"/>
    </location>
</feature>
<proteinExistence type="inferred from homology"/>
<dbReference type="Proteomes" id="UP000192257">
    <property type="component" value="Unassembled WGS sequence"/>
</dbReference>
<dbReference type="Pfam" id="PF21317">
    <property type="entry name" value="BetaGal_ABD_1"/>
    <property type="match status" value="1"/>
</dbReference>
<keyword evidence="3 5" id="KW-0326">Glycosidase</keyword>
<evidence type="ECO:0000313" key="11">
    <source>
        <dbReference type="EMBL" id="ORC87497.1"/>
    </source>
</evidence>
<evidence type="ECO:0000256" key="1">
    <source>
        <dbReference type="ARBA" id="ARBA00009809"/>
    </source>
</evidence>
<dbReference type="PANTHER" id="PTHR23421">
    <property type="entry name" value="BETA-GALACTOSIDASE RELATED"/>
    <property type="match status" value="1"/>
</dbReference>
<dbReference type="AlphaFoldDB" id="A0A1X0NS33"/>
<dbReference type="InterPro" id="IPR008979">
    <property type="entry name" value="Galactose-bd-like_sf"/>
</dbReference>
<dbReference type="SUPFAM" id="SSF49785">
    <property type="entry name" value="Galactose-binding domain-like"/>
    <property type="match status" value="1"/>
</dbReference>
<dbReference type="SUPFAM" id="SSF51445">
    <property type="entry name" value="(Trans)glycosidases"/>
    <property type="match status" value="1"/>
</dbReference>
<dbReference type="PROSITE" id="PS01182">
    <property type="entry name" value="GLYCOSYL_HYDROL_F35"/>
    <property type="match status" value="1"/>
</dbReference>
<keyword evidence="12" id="KW-1185">Reference proteome</keyword>
<dbReference type="EMBL" id="NBCO01000021">
    <property type="protein sequence ID" value="ORC87497.1"/>
    <property type="molecule type" value="Genomic_DNA"/>
</dbReference>
<dbReference type="InterPro" id="IPR031330">
    <property type="entry name" value="Gly_Hdrlase_35_cat"/>
</dbReference>
<dbReference type="Gene3D" id="3.20.20.80">
    <property type="entry name" value="Glycosidases"/>
    <property type="match status" value="1"/>
</dbReference>
<organism evidence="11 12">
    <name type="scientific">Trypanosoma theileri</name>
    <dbReference type="NCBI Taxonomy" id="67003"/>
    <lineage>
        <taxon>Eukaryota</taxon>
        <taxon>Discoba</taxon>
        <taxon>Euglenozoa</taxon>
        <taxon>Kinetoplastea</taxon>
        <taxon>Metakinetoplastina</taxon>
        <taxon>Trypanosomatida</taxon>
        <taxon>Trypanosomatidae</taxon>
        <taxon>Trypanosoma</taxon>
    </lineage>
</organism>
<comment type="similarity">
    <text evidence="1 6">Belongs to the glycosyl hydrolase 35 family.</text>
</comment>
<dbReference type="VEuPathDB" id="TriTrypDB:TM35_000211030"/>
<dbReference type="GeneID" id="39986733"/>
<accession>A0A1X0NS33</accession>
<feature type="active site" description="Nucleophile" evidence="4">
    <location>
        <position position="274"/>
    </location>
</feature>
<dbReference type="InterPro" id="IPR017853">
    <property type="entry name" value="GH"/>
</dbReference>
<feature type="chain" id="PRO_5012710244" description="Beta-galactosidase" evidence="7">
    <location>
        <begin position="28"/>
        <end position="666"/>
    </location>
</feature>
<feature type="active site" description="Proton donor" evidence="4">
    <location>
        <position position="189"/>
    </location>
</feature>
<dbReference type="STRING" id="67003.A0A1X0NS33"/>
<evidence type="ECO:0000256" key="7">
    <source>
        <dbReference type="SAM" id="SignalP"/>
    </source>
</evidence>
<dbReference type="InterPro" id="IPR026283">
    <property type="entry name" value="B-gal_1-like"/>
</dbReference>
<dbReference type="OrthoDB" id="1657402at2759"/>
<feature type="domain" description="Beta-galactosidase galactose-binding" evidence="10">
    <location>
        <begin position="565"/>
        <end position="622"/>
    </location>
</feature>
<dbReference type="InterPro" id="IPR048912">
    <property type="entry name" value="BetaGal1-like_ABD1"/>
</dbReference>
<dbReference type="PIRSF" id="PIRSF006336">
    <property type="entry name" value="B-gal"/>
    <property type="match status" value="1"/>
</dbReference>
<evidence type="ECO:0000313" key="12">
    <source>
        <dbReference type="Proteomes" id="UP000192257"/>
    </source>
</evidence>
<feature type="domain" description="Beta-galactosidase 1-like first all-beta" evidence="9">
    <location>
        <begin position="417"/>
        <end position="509"/>
    </location>
</feature>
<feature type="domain" description="Glycoside hydrolase 35 catalytic" evidence="8">
    <location>
        <begin position="39"/>
        <end position="363"/>
    </location>
</feature>
<dbReference type="EC" id="3.2.1.23" evidence="5"/>
<dbReference type="InterPro" id="IPR048913">
    <property type="entry name" value="BetaGal_gal-bd"/>
</dbReference>